<protein>
    <submittedName>
        <fullName evidence="1">CLUMA_CG014631, isoform A</fullName>
    </submittedName>
</protein>
<sequence length="69" mass="7897">MKILLLDLCRMAGLFKEHHYPAATFTTSVLLTSMRWTQTSNSFFRTQTSRALKLSKQFNITGKPSCVNK</sequence>
<dbReference type="EMBL" id="CVRI01000055">
    <property type="protein sequence ID" value="CRL01587.1"/>
    <property type="molecule type" value="Genomic_DNA"/>
</dbReference>
<gene>
    <name evidence="1" type="ORF">CLUMA_CG014631</name>
</gene>
<evidence type="ECO:0000313" key="1">
    <source>
        <dbReference type="EMBL" id="CRL01587.1"/>
    </source>
</evidence>
<name>A0A1J1IMY0_9DIPT</name>
<keyword evidence="2" id="KW-1185">Reference proteome</keyword>
<proteinExistence type="predicted"/>
<reference evidence="1 2" key="1">
    <citation type="submission" date="2015-04" db="EMBL/GenBank/DDBJ databases">
        <authorList>
            <person name="Syromyatnikov M.Y."/>
            <person name="Popov V.N."/>
        </authorList>
    </citation>
    <scope>NUCLEOTIDE SEQUENCE [LARGE SCALE GENOMIC DNA]</scope>
</reference>
<dbReference type="Proteomes" id="UP000183832">
    <property type="component" value="Unassembled WGS sequence"/>
</dbReference>
<dbReference type="AlphaFoldDB" id="A0A1J1IMY0"/>
<accession>A0A1J1IMY0</accession>
<organism evidence="1 2">
    <name type="scientific">Clunio marinus</name>
    <dbReference type="NCBI Taxonomy" id="568069"/>
    <lineage>
        <taxon>Eukaryota</taxon>
        <taxon>Metazoa</taxon>
        <taxon>Ecdysozoa</taxon>
        <taxon>Arthropoda</taxon>
        <taxon>Hexapoda</taxon>
        <taxon>Insecta</taxon>
        <taxon>Pterygota</taxon>
        <taxon>Neoptera</taxon>
        <taxon>Endopterygota</taxon>
        <taxon>Diptera</taxon>
        <taxon>Nematocera</taxon>
        <taxon>Chironomoidea</taxon>
        <taxon>Chironomidae</taxon>
        <taxon>Clunio</taxon>
    </lineage>
</organism>
<evidence type="ECO:0000313" key="2">
    <source>
        <dbReference type="Proteomes" id="UP000183832"/>
    </source>
</evidence>